<evidence type="ECO:0000313" key="2">
    <source>
        <dbReference type="EMBL" id="CAJ1067079.1"/>
    </source>
</evidence>
<evidence type="ECO:0000313" key="3">
    <source>
        <dbReference type="Proteomes" id="UP001178508"/>
    </source>
</evidence>
<dbReference type="AlphaFoldDB" id="A0AAV1G257"/>
<proteinExistence type="predicted"/>
<reference evidence="2" key="1">
    <citation type="submission" date="2023-08" db="EMBL/GenBank/DDBJ databases">
        <authorList>
            <person name="Alioto T."/>
            <person name="Alioto T."/>
            <person name="Gomez Garrido J."/>
        </authorList>
    </citation>
    <scope>NUCLEOTIDE SEQUENCE</scope>
</reference>
<evidence type="ECO:0000256" key="1">
    <source>
        <dbReference type="SAM" id="MobiDB-lite"/>
    </source>
</evidence>
<dbReference type="Proteomes" id="UP001178508">
    <property type="component" value="Chromosome 11"/>
</dbReference>
<feature type="compositionally biased region" description="Basic and acidic residues" evidence="1">
    <location>
        <begin position="1"/>
        <end position="15"/>
    </location>
</feature>
<gene>
    <name evidence="2" type="ORF">XNOV1_A006822</name>
</gene>
<sequence>MCGSERESRGPDERKKERKKVLTAKEAGQKRLHTPPWQAQESLMCLLLHPGFISAKRRTIRLDDDGVVSRVHRLSALELGAGRDTGSLLFYWSDRPKPGWKSDLCSWGLPGRAGSLYRSCPISVFTRVVSDS</sequence>
<protein>
    <submittedName>
        <fullName evidence="2">Uncharacterized protein LOC122884061</fullName>
    </submittedName>
</protein>
<keyword evidence="3" id="KW-1185">Reference proteome</keyword>
<name>A0AAV1G257_XYRNO</name>
<accession>A0AAV1G257</accession>
<dbReference type="EMBL" id="OY660874">
    <property type="protein sequence ID" value="CAJ1067079.1"/>
    <property type="molecule type" value="Genomic_DNA"/>
</dbReference>
<organism evidence="2 3">
    <name type="scientific">Xyrichtys novacula</name>
    <name type="common">Pearly razorfish</name>
    <name type="synonym">Hemipteronotus novacula</name>
    <dbReference type="NCBI Taxonomy" id="13765"/>
    <lineage>
        <taxon>Eukaryota</taxon>
        <taxon>Metazoa</taxon>
        <taxon>Chordata</taxon>
        <taxon>Craniata</taxon>
        <taxon>Vertebrata</taxon>
        <taxon>Euteleostomi</taxon>
        <taxon>Actinopterygii</taxon>
        <taxon>Neopterygii</taxon>
        <taxon>Teleostei</taxon>
        <taxon>Neoteleostei</taxon>
        <taxon>Acanthomorphata</taxon>
        <taxon>Eupercaria</taxon>
        <taxon>Labriformes</taxon>
        <taxon>Labridae</taxon>
        <taxon>Xyrichtys</taxon>
    </lineage>
</organism>
<feature type="region of interest" description="Disordered" evidence="1">
    <location>
        <begin position="1"/>
        <end position="33"/>
    </location>
</feature>